<protein>
    <recommendedName>
        <fullName evidence="4">Pentapeptide repeat-containing protein</fullName>
    </recommendedName>
</protein>
<reference evidence="2 3" key="1">
    <citation type="submission" date="2017-05" db="EMBL/GenBank/DDBJ databases">
        <title>Genomic insights into alkan degradation activity of Oleiphilus messinensis.</title>
        <authorList>
            <person name="Kozyavkin S.A."/>
            <person name="Slesarev A.I."/>
            <person name="Golyshin P.N."/>
            <person name="Korzhenkov A."/>
            <person name="Golyshina O.N."/>
            <person name="Toshchakov S.V."/>
        </authorList>
    </citation>
    <scope>NUCLEOTIDE SEQUENCE [LARGE SCALE GENOMIC DNA]</scope>
    <source>
        <strain evidence="2 3">ME102</strain>
    </source>
</reference>
<dbReference type="Proteomes" id="UP000196027">
    <property type="component" value="Chromosome"/>
</dbReference>
<evidence type="ECO:0000256" key="1">
    <source>
        <dbReference type="SAM" id="Phobius"/>
    </source>
</evidence>
<accession>A0A1Y0I2B8</accession>
<proteinExistence type="predicted"/>
<dbReference type="Gene3D" id="2.160.20.80">
    <property type="entry name" value="E3 ubiquitin-protein ligase SopA"/>
    <property type="match status" value="1"/>
</dbReference>
<keyword evidence="3" id="KW-1185">Reference proteome</keyword>
<dbReference type="EMBL" id="CP021425">
    <property type="protein sequence ID" value="ARU54359.1"/>
    <property type="molecule type" value="Genomic_DNA"/>
</dbReference>
<organism evidence="2 3">
    <name type="scientific">Oleiphilus messinensis</name>
    <dbReference type="NCBI Taxonomy" id="141451"/>
    <lineage>
        <taxon>Bacteria</taxon>
        <taxon>Pseudomonadati</taxon>
        <taxon>Pseudomonadota</taxon>
        <taxon>Gammaproteobacteria</taxon>
        <taxon>Oceanospirillales</taxon>
        <taxon>Oleiphilaceae</taxon>
        <taxon>Oleiphilus</taxon>
    </lineage>
</organism>
<sequence length="487" mass="54840">MGRTLRGQEAFNLFQQGKEAWNCFIDEQDVTKVDFRGVTFSRALELKVLSISFRGFVFPEVRFETLNFDSLSTIDFSEAIFRGNAYFSGVMFPVGKLLFSGACFKQAAVFSLSSFQGGADFSEAEIEIGVFDKTKWLREGDVSFNGARVGGLNFTDSEGIARIEFYFGFRSCNSGIDFSNSTFHEIQIQVPTPVLIDHLRFDCVKVHQECVLNNLTALHISMRNCDFNGNFMLGDLVVKRLDCAGSKFERNADFHNIAVKTYIDFNGCSFSHPVAIDGIRLGDPIGWGEFGTQSALSQSLSSIKKRFFMEETEPHNEIELAEIAEYARSYRRLKQLAAESDNHSLELDMFALELKASRWLKAEWWARIPYDLYALFSDYGRSLLRPVVGLFIFWILFSLVYMGCAASSSRSDFMGQWSAGLLLSLAQSVPFLTWHRTAKSEALAVLYPAAGGFDVPWIVHLAAVSQSILAVIFIFLLGLGIRNRFRI</sequence>
<keyword evidence="1" id="KW-0472">Membrane</keyword>
<feature type="transmembrane region" description="Helical" evidence="1">
    <location>
        <begin position="383"/>
        <end position="405"/>
    </location>
</feature>
<evidence type="ECO:0000313" key="2">
    <source>
        <dbReference type="EMBL" id="ARU54359.1"/>
    </source>
</evidence>
<dbReference type="AlphaFoldDB" id="A0A1Y0I2B8"/>
<evidence type="ECO:0008006" key="4">
    <source>
        <dbReference type="Google" id="ProtNLM"/>
    </source>
</evidence>
<evidence type="ECO:0000313" key="3">
    <source>
        <dbReference type="Proteomes" id="UP000196027"/>
    </source>
</evidence>
<keyword evidence="1" id="KW-0812">Transmembrane</keyword>
<keyword evidence="1" id="KW-1133">Transmembrane helix</keyword>
<feature type="transmembrane region" description="Helical" evidence="1">
    <location>
        <begin position="417"/>
        <end position="437"/>
    </location>
</feature>
<feature type="transmembrane region" description="Helical" evidence="1">
    <location>
        <begin position="457"/>
        <end position="481"/>
    </location>
</feature>
<gene>
    <name evidence="2" type="ORF">OLMES_0253</name>
</gene>
<dbReference type="RefSeq" id="WP_087459573.1">
    <property type="nucleotide sequence ID" value="NZ_CP021425.1"/>
</dbReference>
<dbReference type="KEGG" id="ome:OLMES_0253"/>
<name>A0A1Y0I2B8_9GAMM</name>